<dbReference type="InterPro" id="IPR036390">
    <property type="entry name" value="WH_DNA-bd_sf"/>
</dbReference>
<sequence>MDSTLIKGLTMLEVLAKSPGPRGISDLAGELQLTKSNVHRTLQTLVAAGYVRPSEGTGTYECTLKLFELASSVMSRLDVPSAADSYMHALASETNETVHLAMLDGLEVIYVHKIESQQPVRAYSAIGGRAPAHCVATGKALLAYQDGGGPTGLPDRLPRHTGRTITGRDELLGEFASVRRQGYAINRGEWRESVCGLAAIVLDAAGRPTAAIGISGPAERLRVTALRRYAPVVVDAARSLSERLGCTRYDQVVREYAGGAKKPNKGG</sequence>
<proteinExistence type="predicted"/>
<organism evidence="6 7">
    <name type="scientific">Actinoallomurus oryzae</name>
    <dbReference type="NCBI Taxonomy" id="502180"/>
    <lineage>
        <taxon>Bacteria</taxon>
        <taxon>Bacillati</taxon>
        <taxon>Actinomycetota</taxon>
        <taxon>Actinomycetes</taxon>
        <taxon>Streptosporangiales</taxon>
        <taxon>Thermomonosporaceae</taxon>
        <taxon>Actinoallomurus</taxon>
    </lineage>
</organism>
<keyword evidence="1" id="KW-0805">Transcription regulation</keyword>
<dbReference type="PROSITE" id="PS51077">
    <property type="entry name" value="HTH_ICLR"/>
    <property type="match status" value="1"/>
</dbReference>
<dbReference type="InterPro" id="IPR014757">
    <property type="entry name" value="Tscrpt_reg_IclR_C"/>
</dbReference>
<evidence type="ECO:0000313" key="7">
    <source>
        <dbReference type="Proteomes" id="UP001500503"/>
    </source>
</evidence>
<name>A0ABP8QZS3_9ACTN</name>
<dbReference type="Pfam" id="PF09339">
    <property type="entry name" value="HTH_IclR"/>
    <property type="match status" value="1"/>
</dbReference>
<dbReference type="PANTHER" id="PTHR30136">
    <property type="entry name" value="HELIX-TURN-HELIX TRANSCRIPTIONAL REGULATOR, ICLR FAMILY"/>
    <property type="match status" value="1"/>
</dbReference>
<dbReference type="Proteomes" id="UP001500503">
    <property type="component" value="Unassembled WGS sequence"/>
</dbReference>
<dbReference type="PROSITE" id="PS51078">
    <property type="entry name" value="ICLR_ED"/>
    <property type="match status" value="1"/>
</dbReference>
<evidence type="ECO:0000259" key="4">
    <source>
        <dbReference type="PROSITE" id="PS51077"/>
    </source>
</evidence>
<protein>
    <submittedName>
        <fullName evidence="6">IclR family transcriptional regulator</fullName>
    </submittedName>
</protein>
<evidence type="ECO:0000256" key="3">
    <source>
        <dbReference type="ARBA" id="ARBA00023163"/>
    </source>
</evidence>
<evidence type="ECO:0000259" key="5">
    <source>
        <dbReference type="PROSITE" id="PS51078"/>
    </source>
</evidence>
<dbReference type="SUPFAM" id="SSF55781">
    <property type="entry name" value="GAF domain-like"/>
    <property type="match status" value="1"/>
</dbReference>
<evidence type="ECO:0000256" key="1">
    <source>
        <dbReference type="ARBA" id="ARBA00023015"/>
    </source>
</evidence>
<comment type="caution">
    <text evidence="6">The sequence shown here is derived from an EMBL/GenBank/DDBJ whole genome shotgun (WGS) entry which is preliminary data.</text>
</comment>
<feature type="domain" description="IclR-ED" evidence="5">
    <location>
        <begin position="65"/>
        <end position="246"/>
    </location>
</feature>
<dbReference type="Gene3D" id="1.10.10.10">
    <property type="entry name" value="Winged helix-like DNA-binding domain superfamily/Winged helix DNA-binding domain"/>
    <property type="match status" value="1"/>
</dbReference>
<accession>A0ABP8QZS3</accession>
<dbReference type="InterPro" id="IPR050707">
    <property type="entry name" value="HTH_MetabolicPath_Reg"/>
</dbReference>
<dbReference type="PANTHER" id="PTHR30136:SF24">
    <property type="entry name" value="HTH-TYPE TRANSCRIPTIONAL REPRESSOR ALLR"/>
    <property type="match status" value="1"/>
</dbReference>
<dbReference type="RefSeq" id="WP_345473517.1">
    <property type="nucleotide sequence ID" value="NZ_BAABHF010000049.1"/>
</dbReference>
<evidence type="ECO:0000256" key="2">
    <source>
        <dbReference type="ARBA" id="ARBA00023125"/>
    </source>
</evidence>
<dbReference type="EMBL" id="BAABHF010000049">
    <property type="protein sequence ID" value="GAA4514424.1"/>
    <property type="molecule type" value="Genomic_DNA"/>
</dbReference>
<dbReference type="Gene3D" id="3.30.450.40">
    <property type="match status" value="1"/>
</dbReference>
<dbReference type="SMART" id="SM00346">
    <property type="entry name" value="HTH_ICLR"/>
    <property type="match status" value="1"/>
</dbReference>
<dbReference type="Pfam" id="PF01614">
    <property type="entry name" value="IclR_C"/>
    <property type="match status" value="1"/>
</dbReference>
<gene>
    <name evidence="6" type="ORF">GCM10023191_082910</name>
</gene>
<keyword evidence="3" id="KW-0804">Transcription</keyword>
<dbReference type="InterPro" id="IPR029016">
    <property type="entry name" value="GAF-like_dom_sf"/>
</dbReference>
<keyword evidence="7" id="KW-1185">Reference proteome</keyword>
<dbReference type="SUPFAM" id="SSF46785">
    <property type="entry name" value="Winged helix' DNA-binding domain"/>
    <property type="match status" value="1"/>
</dbReference>
<dbReference type="InterPro" id="IPR005471">
    <property type="entry name" value="Tscrpt_reg_IclR_N"/>
</dbReference>
<evidence type="ECO:0000313" key="6">
    <source>
        <dbReference type="EMBL" id="GAA4514424.1"/>
    </source>
</evidence>
<dbReference type="InterPro" id="IPR036388">
    <property type="entry name" value="WH-like_DNA-bd_sf"/>
</dbReference>
<keyword evidence="2" id="KW-0238">DNA-binding</keyword>
<reference evidence="7" key="1">
    <citation type="journal article" date="2019" name="Int. J. Syst. Evol. Microbiol.">
        <title>The Global Catalogue of Microorganisms (GCM) 10K type strain sequencing project: providing services to taxonomists for standard genome sequencing and annotation.</title>
        <authorList>
            <consortium name="The Broad Institute Genomics Platform"/>
            <consortium name="The Broad Institute Genome Sequencing Center for Infectious Disease"/>
            <person name="Wu L."/>
            <person name="Ma J."/>
        </authorList>
    </citation>
    <scope>NUCLEOTIDE SEQUENCE [LARGE SCALE GENOMIC DNA]</scope>
    <source>
        <strain evidence="7">JCM 17933</strain>
    </source>
</reference>
<feature type="domain" description="HTH iclR-type" evidence="4">
    <location>
        <begin position="2"/>
        <end position="64"/>
    </location>
</feature>